<feature type="transmembrane region" description="Helical" evidence="7">
    <location>
        <begin position="111"/>
        <end position="132"/>
    </location>
</feature>
<evidence type="ECO:0000256" key="5">
    <source>
        <dbReference type="ARBA" id="ARBA00022989"/>
    </source>
</evidence>
<dbReference type="Pfam" id="PF07681">
    <property type="entry name" value="DoxX"/>
    <property type="match status" value="1"/>
</dbReference>
<evidence type="ECO:0000256" key="4">
    <source>
        <dbReference type="ARBA" id="ARBA00022692"/>
    </source>
</evidence>
<dbReference type="PANTHER" id="PTHR33452:SF1">
    <property type="entry name" value="INNER MEMBRANE PROTEIN YPHA-RELATED"/>
    <property type="match status" value="1"/>
</dbReference>
<evidence type="ECO:0000256" key="3">
    <source>
        <dbReference type="ARBA" id="ARBA00022475"/>
    </source>
</evidence>
<keyword evidence="9" id="KW-1185">Reference proteome</keyword>
<evidence type="ECO:0000256" key="7">
    <source>
        <dbReference type="SAM" id="Phobius"/>
    </source>
</evidence>
<dbReference type="RefSeq" id="WP_092346746.1">
    <property type="nucleotide sequence ID" value="NZ_CZVW01000001.1"/>
</dbReference>
<keyword evidence="5 7" id="KW-1133">Transmembrane helix</keyword>
<evidence type="ECO:0000256" key="1">
    <source>
        <dbReference type="ARBA" id="ARBA00004651"/>
    </source>
</evidence>
<evidence type="ECO:0000256" key="6">
    <source>
        <dbReference type="ARBA" id="ARBA00023136"/>
    </source>
</evidence>
<dbReference type="PANTHER" id="PTHR33452">
    <property type="entry name" value="OXIDOREDUCTASE CATD-RELATED"/>
    <property type="match status" value="1"/>
</dbReference>
<name>A0A0P1MKM4_9BACT</name>
<feature type="transmembrane region" description="Helical" evidence="7">
    <location>
        <begin position="82"/>
        <end position="99"/>
    </location>
</feature>
<dbReference type="EMBL" id="CZVW01000001">
    <property type="protein sequence ID" value="CUS96236.1"/>
    <property type="molecule type" value="Genomic_DNA"/>
</dbReference>
<keyword evidence="6 7" id="KW-0472">Membrane</keyword>
<proteinExistence type="inferred from homology"/>
<dbReference type="InterPro" id="IPR051907">
    <property type="entry name" value="DoxX-like_oxidoreductase"/>
</dbReference>
<dbReference type="InterPro" id="IPR032808">
    <property type="entry name" value="DoxX"/>
</dbReference>
<sequence length="134" mass="14663">MAKASNIVLSLLRFASGLMLAFFHGLGKVNGALGYFFNGKEWKFINTVSNIGFPAPVVFALSATLSEFVGGILLAIGLFTRYSAFFVAFTMAVAIYRHLTTDMRFELAGLYFLISLLFLFKGGEGISVDNLIKK</sequence>
<dbReference type="OrthoDB" id="539287at2"/>
<organism evidence="8 9">
    <name type="scientific">Candidatus Chryseopegocella kryptomonas</name>
    <dbReference type="NCBI Taxonomy" id="1633643"/>
    <lineage>
        <taxon>Bacteria</taxon>
        <taxon>Pseudomonadati</taxon>
        <taxon>Candidatus Kryptoniota</taxon>
        <taxon>Candidatus Chryseopegocella</taxon>
    </lineage>
</organism>
<dbReference type="Proteomes" id="UP000199197">
    <property type="component" value="Unassembled WGS sequence"/>
</dbReference>
<reference evidence="9" key="1">
    <citation type="submission" date="2015-11" db="EMBL/GenBank/DDBJ databases">
        <authorList>
            <person name="Varghese N."/>
        </authorList>
    </citation>
    <scope>NUCLEOTIDE SEQUENCE [LARGE SCALE GENOMIC DNA]</scope>
    <source>
        <strain evidence="9">JGI-23</strain>
    </source>
</reference>
<evidence type="ECO:0000313" key="8">
    <source>
        <dbReference type="EMBL" id="CUS96236.1"/>
    </source>
</evidence>
<gene>
    <name evidence="8" type="ORF">JGI23_00086</name>
</gene>
<comment type="similarity">
    <text evidence="2">Belongs to the DoxX family.</text>
</comment>
<dbReference type="GO" id="GO:0005886">
    <property type="term" value="C:plasma membrane"/>
    <property type="evidence" value="ECO:0007669"/>
    <property type="project" value="UniProtKB-SubCell"/>
</dbReference>
<feature type="transmembrane region" description="Helical" evidence="7">
    <location>
        <begin position="51"/>
        <end position="75"/>
    </location>
</feature>
<dbReference type="AlphaFoldDB" id="A0A0P1MKM4"/>
<keyword evidence="4 7" id="KW-0812">Transmembrane</keyword>
<comment type="subcellular location">
    <subcellularLocation>
        <location evidence="1">Cell membrane</location>
        <topology evidence="1">Multi-pass membrane protein</topology>
    </subcellularLocation>
</comment>
<accession>A0A0P1MKM4</accession>
<evidence type="ECO:0000256" key="2">
    <source>
        <dbReference type="ARBA" id="ARBA00006679"/>
    </source>
</evidence>
<protein>
    <submittedName>
        <fullName evidence="8">Putative oxidoreductase</fullName>
    </submittedName>
</protein>
<keyword evidence="3" id="KW-1003">Cell membrane</keyword>
<evidence type="ECO:0000313" key="9">
    <source>
        <dbReference type="Proteomes" id="UP000199197"/>
    </source>
</evidence>